<proteinExistence type="predicted"/>
<organism evidence="1 2">
    <name type="scientific">Methylobacterium platani JCM 14648</name>
    <dbReference type="NCBI Taxonomy" id="1295136"/>
    <lineage>
        <taxon>Bacteria</taxon>
        <taxon>Pseudomonadati</taxon>
        <taxon>Pseudomonadota</taxon>
        <taxon>Alphaproteobacteria</taxon>
        <taxon>Hyphomicrobiales</taxon>
        <taxon>Methylobacteriaceae</taxon>
        <taxon>Methylobacterium</taxon>
    </lineage>
</organism>
<feature type="non-terminal residue" evidence="1">
    <location>
        <position position="1"/>
    </location>
</feature>
<name>A0ABR5GN18_9HYPH</name>
<evidence type="ECO:0000313" key="2">
    <source>
        <dbReference type="Proteomes" id="UP000035947"/>
    </source>
</evidence>
<keyword evidence="1" id="KW-0966">Cell projection</keyword>
<feature type="non-terminal residue" evidence="1">
    <location>
        <position position="401"/>
    </location>
</feature>
<dbReference type="Proteomes" id="UP000035947">
    <property type="component" value="Unassembled WGS sequence"/>
</dbReference>
<comment type="caution">
    <text evidence="1">The sequence shown here is derived from an EMBL/GenBank/DDBJ whole genome shotgun (WGS) entry which is preliminary data.</text>
</comment>
<keyword evidence="2" id="KW-1185">Reference proteome</keyword>
<reference evidence="1 2" key="1">
    <citation type="submission" date="2015-01" db="EMBL/GenBank/DDBJ databases">
        <title>Genome sequencing of Methylobacterium platani JCM14648 type strain.</title>
        <authorList>
            <person name="Chaudhry V."/>
            <person name="Patil P.B."/>
        </authorList>
    </citation>
    <scope>NUCLEOTIDE SEQUENCE [LARGE SCALE GENOMIC DNA]</scope>
    <source>
        <strain evidence="1 2">JCM 14648</strain>
    </source>
</reference>
<protein>
    <submittedName>
        <fullName evidence="1">Flagellar hook protein</fullName>
    </submittedName>
</protein>
<sequence>GLTDQLKSVAQQALGASNAFAAKAAISSTALTGATANNLLSTGATSAVADSALTANASGTAAAVTGTVNVSGTTQIDAALFSSANTATLSIDGVSITLNKGVDDTSQSTLISSINSQLKAGGSGVQATASTNFIKLVGTSDGATFSVDSATNTALGLGGTVVNGMAAFTGTFSPNATTFATAIGFTAGDSFTVNGQSVTVSRSDTLSSLAQKVGTATGGTVSASFDPTARKFTFTAADASTAINLGDGSTATAKVANLGFTAFKSYAAGQGTTTVTTNAAGVKTQSFTASPLASAQLSVKVASGNTVNIAFGTGAGQISSLTQLNAALAPANAMATLDSTTGQLKITTTNESGADNLTVTASGTGNPFSSGTSSAIIAGDGSNTRNGLVATYNSLLTQIDQ</sequence>
<dbReference type="EMBL" id="JXOD01000458">
    <property type="protein sequence ID" value="KMO10036.1"/>
    <property type="molecule type" value="Genomic_DNA"/>
</dbReference>
<keyword evidence="1" id="KW-0969">Cilium</keyword>
<keyword evidence="1" id="KW-0282">Flagellum</keyword>
<accession>A0ABR5GN18</accession>
<evidence type="ECO:0000313" key="1">
    <source>
        <dbReference type="EMBL" id="KMO10036.1"/>
    </source>
</evidence>
<gene>
    <name evidence="1" type="ORF">SQ03_31170</name>
</gene>